<evidence type="ECO:0000256" key="3">
    <source>
        <dbReference type="ARBA" id="ARBA00023239"/>
    </source>
</evidence>
<feature type="domain" description="HpcH/HpaI aldolase/citrate lyase" evidence="4">
    <location>
        <begin position="32"/>
        <end position="214"/>
    </location>
</feature>
<dbReference type="EMBL" id="CP054022">
    <property type="protein sequence ID" value="QKK20472.1"/>
    <property type="molecule type" value="Genomic_DNA"/>
</dbReference>
<keyword evidence="3" id="KW-0456">Lyase</keyword>
<dbReference type="Gene3D" id="3.20.20.60">
    <property type="entry name" value="Phosphoenolpyruvate-binding domains"/>
    <property type="match status" value="1"/>
</dbReference>
<geneLocation type="plasmid" evidence="5 6">
    <name>pPR12A201</name>
</geneLocation>
<keyword evidence="6" id="KW-1185">Reference proteome</keyword>
<reference evidence="5 6" key="1">
    <citation type="submission" date="2020-05" db="EMBL/GenBank/DDBJ databases">
        <title>Genome sequences of pea root nodulating Rhizobium spp.</title>
        <authorList>
            <person name="Rahi P."/>
        </authorList>
    </citation>
    <scope>NUCLEOTIDE SEQUENCE [LARGE SCALE GENOMIC DNA]</scope>
    <source>
        <strain evidence="6">JKLM 12A2</strain>
        <plasmid evidence="5 6">pPR12A201</plasmid>
    </source>
</reference>
<dbReference type="InterPro" id="IPR050251">
    <property type="entry name" value="HpcH-HpaI_aldolase"/>
</dbReference>
<gene>
    <name evidence="5" type="ORF">FFM53_029265</name>
</gene>
<organism evidence="5 6">
    <name type="scientific">Rhizobium indicum</name>
    <dbReference type="NCBI Taxonomy" id="2583231"/>
    <lineage>
        <taxon>Bacteria</taxon>
        <taxon>Pseudomonadati</taxon>
        <taxon>Pseudomonadota</taxon>
        <taxon>Alphaproteobacteria</taxon>
        <taxon>Hyphomicrobiales</taxon>
        <taxon>Rhizobiaceae</taxon>
        <taxon>Rhizobium/Agrobacterium group</taxon>
        <taxon>Rhizobium</taxon>
    </lineage>
</organism>
<evidence type="ECO:0000256" key="1">
    <source>
        <dbReference type="ARBA" id="ARBA00005568"/>
    </source>
</evidence>
<evidence type="ECO:0000259" key="4">
    <source>
        <dbReference type="Pfam" id="PF03328"/>
    </source>
</evidence>
<keyword evidence="2" id="KW-0479">Metal-binding</keyword>
<dbReference type="Pfam" id="PF03328">
    <property type="entry name" value="HpcH_HpaI"/>
    <property type="match status" value="1"/>
</dbReference>
<evidence type="ECO:0000313" key="5">
    <source>
        <dbReference type="EMBL" id="QKK20472.1"/>
    </source>
</evidence>
<dbReference type="SUPFAM" id="SSF51621">
    <property type="entry name" value="Phosphoenolpyruvate/pyruvate domain"/>
    <property type="match status" value="1"/>
</dbReference>
<evidence type="ECO:0000313" key="6">
    <source>
        <dbReference type="Proteomes" id="UP000305673"/>
    </source>
</evidence>
<dbReference type="RefSeq" id="WP_138391191.1">
    <property type="nucleotide sequence ID" value="NZ_CP054022.1"/>
</dbReference>
<dbReference type="InterPro" id="IPR040442">
    <property type="entry name" value="Pyrv_kinase-like_dom_sf"/>
</dbReference>
<dbReference type="Proteomes" id="UP000305673">
    <property type="component" value="Plasmid pPR12A201"/>
</dbReference>
<dbReference type="InterPro" id="IPR015813">
    <property type="entry name" value="Pyrv/PenolPyrv_kinase-like_dom"/>
</dbReference>
<evidence type="ECO:0000256" key="2">
    <source>
        <dbReference type="ARBA" id="ARBA00022723"/>
    </source>
</evidence>
<name>A0ABX6PP91_9HYPH</name>
<dbReference type="InterPro" id="IPR005000">
    <property type="entry name" value="Aldolase/citrate-lyase_domain"/>
</dbReference>
<proteinExistence type="inferred from homology"/>
<comment type="similarity">
    <text evidence="1">Belongs to the HpcH/HpaI aldolase family.</text>
</comment>
<dbReference type="PANTHER" id="PTHR30502:SF0">
    <property type="entry name" value="PHOSPHOENOLPYRUVATE CARBOXYLASE FAMILY PROTEIN"/>
    <property type="match status" value="1"/>
</dbReference>
<keyword evidence="5" id="KW-0614">Plasmid</keyword>
<accession>A0ABX6PP91</accession>
<dbReference type="PANTHER" id="PTHR30502">
    <property type="entry name" value="2-KETO-3-DEOXY-L-RHAMNONATE ALDOLASE"/>
    <property type="match status" value="1"/>
</dbReference>
<sequence>MSKMQMSFHQNIVKRAAASRETIRGIHLTFPAPTAIEVLSSLNLDFVYLDGEHGSFETRDLEAACLAAERHGIVPIARVPDRTAATITRFLDRGVRGIVVPHVESADEAREALGAVYFGPLGNRSFGGGRPFFTEIDNLPGHLAACNENVSVGIMIESGKGLDAVHEIAALRGVDYISFGLNDLAQSLGHPGEPGHPTVKSAVEKAAGLIRSAGKPVREDFMNLAWINQVLLTGARQLLVQPSGQAY</sequence>
<protein>
    <recommendedName>
        <fullName evidence="4">HpcH/HpaI aldolase/citrate lyase domain-containing protein</fullName>
    </recommendedName>
</protein>